<gene>
    <name evidence="1" type="ORF">HUJ06_006091</name>
</gene>
<organism evidence="1 2">
    <name type="scientific">Nelumbo nucifera</name>
    <name type="common">Sacred lotus</name>
    <dbReference type="NCBI Taxonomy" id="4432"/>
    <lineage>
        <taxon>Eukaryota</taxon>
        <taxon>Viridiplantae</taxon>
        <taxon>Streptophyta</taxon>
        <taxon>Embryophyta</taxon>
        <taxon>Tracheophyta</taxon>
        <taxon>Spermatophyta</taxon>
        <taxon>Magnoliopsida</taxon>
        <taxon>Proteales</taxon>
        <taxon>Nelumbonaceae</taxon>
        <taxon>Nelumbo</taxon>
    </lineage>
</organism>
<name>A0A822YV50_NELNU</name>
<comment type="caution">
    <text evidence="1">The sequence shown here is derived from an EMBL/GenBank/DDBJ whole genome shotgun (WGS) entry which is preliminary data.</text>
</comment>
<dbReference type="Proteomes" id="UP000607653">
    <property type="component" value="Unassembled WGS sequence"/>
</dbReference>
<evidence type="ECO:0000313" key="1">
    <source>
        <dbReference type="EMBL" id="DAD35451.1"/>
    </source>
</evidence>
<proteinExistence type="predicted"/>
<accession>A0A822YV50</accession>
<protein>
    <submittedName>
        <fullName evidence="1">Uncharacterized protein</fullName>
    </submittedName>
</protein>
<dbReference type="EMBL" id="DUZY01000004">
    <property type="protein sequence ID" value="DAD35451.1"/>
    <property type="molecule type" value="Genomic_DNA"/>
</dbReference>
<dbReference type="AlphaFoldDB" id="A0A822YV50"/>
<sequence>MLSPVLSYLLQVCLRLQSLERFVHLQWAVATNVDFSHAQLIQVINLLNMDMTNGIGHEASRYVVIAFTGKLPLQT</sequence>
<keyword evidence="2" id="KW-1185">Reference proteome</keyword>
<reference evidence="1 2" key="1">
    <citation type="journal article" date="2020" name="Mol. Biol. Evol.">
        <title>Distinct Expression and Methylation Patterns for Genes with Different Fates following a Single Whole-Genome Duplication in Flowering Plants.</title>
        <authorList>
            <person name="Shi T."/>
            <person name="Rahmani R.S."/>
            <person name="Gugger P.F."/>
            <person name="Wang M."/>
            <person name="Li H."/>
            <person name="Zhang Y."/>
            <person name="Li Z."/>
            <person name="Wang Q."/>
            <person name="Van de Peer Y."/>
            <person name="Marchal K."/>
            <person name="Chen J."/>
        </authorList>
    </citation>
    <scope>NUCLEOTIDE SEQUENCE [LARGE SCALE GENOMIC DNA]</scope>
    <source>
        <tissue evidence="1">Leaf</tissue>
    </source>
</reference>
<evidence type="ECO:0000313" key="2">
    <source>
        <dbReference type="Proteomes" id="UP000607653"/>
    </source>
</evidence>